<organism evidence="2 3">
    <name type="scientific">Streptomyces actinomycinicus</name>
    <dbReference type="NCBI Taxonomy" id="1695166"/>
    <lineage>
        <taxon>Bacteria</taxon>
        <taxon>Bacillati</taxon>
        <taxon>Actinomycetota</taxon>
        <taxon>Actinomycetes</taxon>
        <taxon>Kitasatosporales</taxon>
        <taxon>Streptomycetaceae</taxon>
        <taxon>Streptomyces</taxon>
    </lineage>
</organism>
<evidence type="ECO:0000259" key="1">
    <source>
        <dbReference type="Pfam" id="PF12358"/>
    </source>
</evidence>
<dbReference type="AlphaFoldDB" id="A0A937EPJ5"/>
<dbReference type="InterPro" id="IPR022104">
    <property type="entry name" value="DUF3644"/>
</dbReference>
<accession>A0A937EPJ5</accession>
<name>A0A937EPJ5_9ACTN</name>
<dbReference type="Proteomes" id="UP000661858">
    <property type="component" value="Unassembled WGS sequence"/>
</dbReference>
<evidence type="ECO:0000313" key="3">
    <source>
        <dbReference type="Proteomes" id="UP000661858"/>
    </source>
</evidence>
<comment type="caution">
    <text evidence="2">The sequence shown here is derived from an EMBL/GenBank/DDBJ whole genome shotgun (WGS) entry which is preliminary data.</text>
</comment>
<evidence type="ECO:0000313" key="2">
    <source>
        <dbReference type="EMBL" id="MBL1085846.1"/>
    </source>
</evidence>
<gene>
    <name evidence="2" type="ORF">JK359_28425</name>
</gene>
<sequence>MILLMNAWELLLKAIVSKSGSRIYYAKKRGEPYRTLTSQDAFKVAANSSLWPKTIPSQAVDANIELLSTYRNSAVHFYNEKAFSALIYSLAQTAILNYRDLASHVFGKDIADEITWRIMPLGIENPIDPVEFMKGSPGSSPKSRAVQDFLAYLKERTDALESDGIDTQRLLTVFDVSLQSVKKIDRSDIVVGVTSEELADSVVVSRKVDPNVSHPYRQKDVLPKLKRPTTSYEWQAVTFIHEMREEPRYCWRDKDANLVKWSPDAIQYFNRLTETQIGKAKEEYSSSFRK</sequence>
<dbReference type="Pfam" id="PF12358">
    <property type="entry name" value="DUF3644"/>
    <property type="match status" value="1"/>
</dbReference>
<dbReference type="EMBL" id="JAERRK010000018">
    <property type="protein sequence ID" value="MBL1085846.1"/>
    <property type="molecule type" value="Genomic_DNA"/>
</dbReference>
<protein>
    <submittedName>
        <fullName evidence="2">DUF3644 domain-containing protein</fullName>
    </submittedName>
</protein>
<proteinExistence type="predicted"/>
<feature type="domain" description="DUF3644" evidence="1">
    <location>
        <begin position="2"/>
        <end position="151"/>
    </location>
</feature>
<keyword evidence="3" id="KW-1185">Reference proteome</keyword>
<reference evidence="2" key="1">
    <citation type="submission" date="2021-01" db="EMBL/GenBank/DDBJ databases">
        <title>WGS of actinomycetes isolated from Thailand.</title>
        <authorList>
            <person name="Thawai C."/>
        </authorList>
    </citation>
    <scope>NUCLEOTIDE SEQUENCE</scope>
    <source>
        <strain evidence="2">RCU-197</strain>
    </source>
</reference>